<dbReference type="EMBL" id="SSSN01000005">
    <property type="protein sequence ID" value="THG34289.1"/>
    <property type="molecule type" value="Genomic_DNA"/>
</dbReference>
<dbReference type="Pfam" id="PF00485">
    <property type="entry name" value="PRK"/>
    <property type="match status" value="1"/>
</dbReference>
<organism evidence="3 4">
    <name type="scientific">Orlajensenia flava</name>
    <dbReference type="NCBI Taxonomy" id="2565934"/>
    <lineage>
        <taxon>Bacteria</taxon>
        <taxon>Bacillati</taxon>
        <taxon>Actinomycetota</taxon>
        <taxon>Actinomycetes</taxon>
        <taxon>Micrococcales</taxon>
        <taxon>Microbacteriaceae</taxon>
        <taxon>Orlajensenia</taxon>
    </lineage>
</organism>
<keyword evidence="3" id="KW-0808">Transferase</keyword>
<dbReference type="PANTHER" id="PTHR10285">
    <property type="entry name" value="URIDINE KINASE"/>
    <property type="match status" value="1"/>
</dbReference>
<dbReference type="PRINTS" id="PR00988">
    <property type="entry name" value="URIDINKINASE"/>
</dbReference>
<dbReference type="GO" id="GO:0005524">
    <property type="term" value="F:ATP binding"/>
    <property type="evidence" value="ECO:0007669"/>
    <property type="project" value="InterPro"/>
</dbReference>
<dbReference type="RefSeq" id="WP_136424087.1">
    <property type="nucleotide sequence ID" value="NZ_SSSN01000005.1"/>
</dbReference>
<dbReference type="AlphaFoldDB" id="A0A4S4FU09"/>
<sequence>MPRHDSDSEAPDALGDSERPDALSYSEAPDALVDRVRALAAAASVPRILIGITGSPGSGKTTLATELVHRLVVSGTEAAHLPMDGFHLANSTLDRLGIRDRKGAIDTFDGWGFLALLDRVRAETGHTVYAPSFDRAVDEPVAGEIAIEPTVRVVVVEGNYLLADAEPWHRLRRRLDEVWFCATAEDERMRRLIDRHIRQGRSPAAARAWATDVDGANALLIEPTRERADLVVSYALPVGEAGSEAAAGS</sequence>
<reference evidence="3 4" key="1">
    <citation type="submission" date="2019-04" db="EMBL/GenBank/DDBJ databases">
        <authorList>
            <person name="Jiang L."/>
        </authorList>
    </citation>
    <scope>NUCLEOTIDE SEQUENCE [LARGE SCALE GENOMIC DNA]</scope>
    <source>
        <strain evidence="3 4">YIM 131861</strain>
    </source>
</reference>
<protein>
    <submittedName>
        <fullName evidence="3">Nucleoside/nucleotide kinase family protein</fullName>
    </submittedName>
</protein>
<dbReference type="OrthoDB" id="3192509at2"/>
<feature type="domain" description="Phosphoribulokinase/uridine kinase" evidence="2">
    <location>
        <begin position="49"/>
        <end position="233"/>
    </location>
</feature>
<dbReference type="InterPro" id="IPR027417">
    <property type="entry name" value="P-loop_NTPase"/>
</dbReference>
<dbReference type="Proteomes" id="UP000307380">
    <property type="component" value="Unassembled WGS sequence"/>
</dbReference>
<evidence type="ECO:0000256" key="1">
    <source>
        <dbReference type="SAM" id="MobiDB-lite"/>
    </source>
</evidence>
<keyword evidence="4" id="KW-1185">Reference proteome</keyword>
<dbReference type="Gene3D" id="3.40.50.300">
    <property type="entry name" value="P-loop containing nucleotide triphosphate hydrolases"/>
    <property type="match status" value="1"/>
</dbReference>
<evidence type="ECO:0000313" key="3">
    <source>
        <dbReference type="EMBL" id="THG34289.1"/>
    </source>
</evidence>
<proteinExistence type="predicted"/>
<evidence type="ECO:0000259" key="2">
    <source>
        <dbReference type="Pfam" id="PF00485"/>
    </source>
</evidence>
<name>A0A4S4FU09_9MICO</name>
<evidence type="ECO:0000313" key="4">
    <source>
        <dbReference type="Proteomes" id="UP000307380"/>
    </source>
</evidence>
<feature type="region of interest" description="Disordered" evidence="1">
    <location>
        <begin position="1"/>
        <end position="22"/>
    </location>
</feature>
<keyword evidence="3" id="KW-0418">Kinase</keyword>
<dbReference type="GO" id="GO:0016301">
    <property type="term" value="F:kinase activity"/>
    <property type="evidence" value="ECO:0007669"/>
    <property type="project" value="UniProtKB-KW"/>
</dbReference>
<gene>
    <name evidence="3" type="ORF">E6C70_08340</name>
</gene>
<comment type="caution">
    <text evidence="3">The sequence shown here is derived from an EMBL/GenBank/DDBJ whole genome shotgun (WGS) entry which is preliminary data.</text>
</comment>
<dbReference type="InterPro" id="IPR006083">
    <property type="entry name" value="PRK/URK"/>
</dbReference>
<dbReference type="SUPFAM" id="SSF52540">
    <property type="entry name" value="P-loop containing nucleoside triphosphate hydrolases"/>
    <property type="match status" value="1"/>
</dbReference>
<dbReference type="NCBIfam" id="NF006743">
    <property type="entry name" value="PRK09270.1-2"/>
    <property type="match status" value="1"/>
</dbReference>
<accession>A0A4S4FU09</accession>